<dbReference type="EMBL" id="VSRR010039796">
    <property type="protein sequence ID" value="MPC74832.1"/>
    <property type="molecule type" value="Genomic_DNA"/>
</dbReference>
<dbReference type="Proteomes" id="UP000324222">
    <property type="component" value="Unassembled WGS sequence"/>
</dbReference>
<name>A0A5B7HTY5_PORTR</name>
<proteinExistence type="predicted"/>
<organism evidence="1 2">
    <name type="scientific">Portunus trituberculatus</name>
    <name type="common">Swimming crab</name>
    <name type="synonym">Neptunus trituberculatus</name>
    <dbReference type="NCBI Taxonomy" id="210409"/>
    <lineage>
        <taxon>Eukaryota</taxon>
        <taxon>Metazoa</taxon>
        <taxon>Ecdysozoa</taxon>
        <taxon>Arthropoda</taxon>
        <taxon>Crustacea</taxon>
        <taxon>Multicrustacea</taxon>
        <taxon>Malacostraca</taxon>
        <taxon>Eumalacostraca</taxon>
        <taxon>Eucarida</taxon>
        <taxon>Decapoda</taxon>
        <taxon>Pleocyemata</taxon>
        <taxon>Brachyura</taxon>
        <taxon>Eubrachyura</taxon>
        <taxon>Portunoidea</taxon>
        <taxon>Portunidae</taxon>
        <taxon>Portuninae</taxon>
        <taxon>Portunus</taxon>
    </lineage>
</organism>
<reference evidence="1 2" key="1">
    <citation type="submission" date="2019-05" db="EMBL/GenBank/DDBJ databases">
        <title>Another draft genome of Portunus trituberculatus and its Hox gene families provides insights of decapod evolution.</title>
        <authorList>
            <person name="Jeong J.-H."/>
            <person name="Song I."/>
            <person name="Kim S."/>
            <person name="Choi T."/>
            <person name="Kim D."/>
            <person name="Ryu S."/>
            <person name="Kim W."/>
        </authorList>
    </citation>
    <scope>NUCLEOTIDE SEQUENCE [LARGE SCALE GENOMIC DNA]</scope>
    <source>
        <tissue evidence="1">Muscle</tissue>
    </source>
</reference>
<dbReference type="AlphaFoldDB" id="A0A5B7HTY5"/>
<keyword evidence="2" id="KW-1185">Reference proteome</keyword>
<gene>
    <name evidence="1" type="ORF">E2C01_069207</name>
</gene>
<comment type="caution">
    <text evidence="1">The sequence shown here is derived from an EMBL/GenBank/DDBJ whole genome shotgun (WGS) entry which is preliminary data.</text>
</comment>
<evidence type="ECO:0000313" key="2">
    <source>
        <dbReference type="Proteomes" id="UP000324222"/>
    </source>
</evidence>
<accession>A0A5B7HTY5</accession>
<evidence type="ECO:0000313" key="1">
    <source>
        <dbReference type="EMBL" id="MPC74832.1"/>
    </source>
</evidence>
<sequence length="86" mass="9685">MTMLAACLRCRHIPLSQLLPSQSHRHQLVIIVTLGQLVIGAITKSKYLTCLYHRHLNGPLLSLKQPYMYTSPVFVSAAEWQSPAEI</sequence>
<protein>
    <submittedName>
        <fullName evidence="1">Uncharacterized protein</fullName>
    </submittedName>
</protein>